<dbReference type="Proteomes" id="UP000051887">
    <property type="component" value="Unassembled WGS sequence"/>
</dbReference>
<keyword evidence="1" id="KW-0812">Transmembrane</keyword>
<evidence type="ECO:0000313" key="5">
    <source>
        <dbReference type="Proteomes" id="UP000051086"/>
    </source>
</evidence>
<dbReference type="Pfam" id="PF00892">
    <property type="entry name" value="EamA"/>
    <property type="match status" value="2"/>
</dbReference>
<dbReference type="Gene3D" id="1.10.3730.20">
    <property type="match status" value="1"/>
</dbReference>
<evidence type="ECO:0000313" key="4">
    <source>
        <dbReference type="EMBL" id="CUH70639.1"/>
    </source>
</evidence>
<dbReference type="EMBL" id="CYSC01000007">
    <property type="protein sequence ID" value="CUH70639.1"/>
    <property type="molecule type" value="Genomic_DNA"/>
</dbReference>
<feature type="transmembrane region" description="Helical" evidence="1">
    <location>
        <begin position="30"/>
        <end position="49"/>
    </location>
</feature>
<keyword evidence="5" id="KW-1185">Reference proteome</keyword>
<dbReference type="RefSeq" id="WP_058241963.1">
    <property type="nucleotide sequence ID" value="NZ_CYSB01000025.1"/>
</dbReference>
<keyword evidence="1" id="KW-1133">Transmembrane helix</keyword>
<feature type="transmembrane region" description="Helical" evidence="1">
    <location>
        <begin position="7"/>
        <end position="24"/>
    </location>
</feature>
<name>A0A0N7LX15_9RHOB</name>
<evidence type="ECO:0000256" key="1">
    <source>
        <dbReference type="SAM" id="Phobius"/>
    </source>
</evidence>
<feature type="transmembrane region" description="Helical" evidence="1">
    <location>
        <begin position="208"/>
        <end position="226"/>
    </location>
</feature>
<feature type="domain" description="EamA" evidence="2">
    <location>
        <begin position="7"/>
        <end position="137"/>
    </location>
</feature>
<feature type="transmembrane region" description="Helical" evidence="1">
    <location>
        <begin position="176"/>
        <end position="196"/>
    </location>
</feature>
<reference evidence="3 5" key="1">
    <citation type="submission" date="2015-09" db="EMBL/GenBank/DDBJ databases">
        <authorList>
            <person name="Rodrigo-Torres L."/>
            <person name="Arahal D.R."/>
        </authorList>
    </citation>
    <scope>NUCLEOTIDE SEQUENCE [LARGE SCALE GENOMIC DNA]</scope>
    <source>
        <strain evidence="3 5">CECT 5118</strain>
    </source>
</reference>
<dbReference type="InterPro" id="IPR037185">
    <property type="entry name" value="EmrE-like"/>
</dbReference>
<dbReference type="InterPro" id="IPR000620">
    <property type="entry name" value="EamA_dom"/>
</dbReference>
<dbReference type="PANTHER" id="PTHR22911">
    <property type="entry name" value="ACYL-MALONYL CONDENSING ENZYME-RELATED"/>
    <property type="match status" value="1"/>
</dbReference>
<reference evidence="4 6" key="2">
    <citation type="submission" date="2015-09" db="EMBL/GenBank/DDBJ databases">
        <authorList>
            <consortium name="Swine Surveillance"/>
        </authorList>
    </citation>
    <scope>NUCLEOTIDE SEQUENCE [LARGE SCALE GENOMIC DNA]</scope>
    <source>
        <strain evidence="4 6">5120</strain>
    </source>
</reference>
<accession>A0A0N7LX15</accession>
<feature type="transmembrane region" description="Helical" evidence="1">
    <location>
        <begin position="238"/>
        <end position="256"/>
    </location>
</feature>
<keyword evidence="1" id="KW-0472">Membrane</keyword>
<evidence type="ECO:0000259" key="2">
    <source>
        <dbReference type="Pfam" id="PF00892"/>
    </source>
</evidence>
<sequence>MNNLQSIALMVFSMVCFAIEDLFIKQLTGVMPAGQVLTLLGGGGAFFFALMARRERASLLPPLKGNGVLYLRTSCEGVAAVFIVSALALVPLSTFATVFQASPLAITLGAALFLGETVGWRRWAAISVGFLGVLLIIRPGTTSFDPATLLVLGAVVTISARDVISRRLPAATRSSVVAFQGFGSLLITGPLLMLLMGNAPVSLSGNDWGVAAVTIFFGMVGYYAIVMATRIGDASALAPFRYTRMVFSMGLGMLILGERPDLMTYLGAALIIGSGFYTYLRERHLARQIRKNVSA</sequence>
<evidence type="ECO:0000313" key="6">
    <source>
        <dbReference type="Proteomes" id="UP000051887"/>
    </source>
</evidence>
<evidence type="ECO:0000313" key="3">
    <source>
        <dbReference type="EMBL" id="CUH65717.1"/>
    </source>
</evidence>
<feature type="transmembrane region" description="Helical" evidence="1">
    <location>
        <begin position="69"/>
        <end position="89"/>
    </location>
</feature>
<feature type="transmembrane region" description="Helical" evidence="1">
    <location>
        <begin position="262"/>
        <end position="280"/>
    </location>
</feature>
<protein>
    <submittedName>
        <fullName evidence="4">Carboxylate/amino acid/amine transporter</fullName>
    </submittedName>
</protein>
<proteinExistence type="predicted"/>
<feature type="domain" description="EamA" evidence="2">
    <location>
        <begin position="148"/>
        <end position="274"/>
    </location>
</feature>
<dbReference type="PANTHER" id="PTHR22911:SF135">
    <property type="entry name" value="BLR4310 PROTEIN"/>
    <property type="match status" value="1"/>
</dbReference>
<dbReference type="OrthoDB" id="7165334at2"/>
<dbReference type="SUPFAM" id="SSF103481">
    <property type="entry name" value="Multidrug resistance efflux transporter EmrE"/>
    <property type="match status" value="2"/>
</dbReference>
<organism evidence="4 6">
    <name type="scientific">Thalassovita autumnalis</name>
    <dbReference type="NCBI Taxonomy" id="2072972"/>
    <lineage>
        <taxon>Bacteria</taxon>
        <taxon>Pseudomonadati</taxon>
        <taxon>Pseudomonadota</taxon>
        <taxon>Alphaproteobacteria</taxon>
        <taxon>Rhodobacterales</taxon>
        <taxon>Roseobacteraceae</taxon>
        <taxon>Thalassovita</taxon>
    </lineage>
</organism>
<dbReference type="EMBL" id="CYSB01000025">
    <property type="protein sequence ID" value="CUH65717.1"/>
    <property type="molecule type" value="Genomic_DNA"/>
</dbReference>
<dbReference type="GO" id="GO:0016020">
    <property type="term" value="C:membrane"/>
    <property type="evidence" value="ECO:0007669"/>
    <property type="project" value="InterPro"/>
</dbReference>
<dbReference type="AlphaFoldDB" id="A0A0N7LX15"/>
<dbReference type="Proteomes" id="UP000051086">
    <property type="component" value="Unassembled WGS sequence"/>
</dbReference>
<gene>
    <name evidence="3" type="ORF">TL5118_01436</name>
    <name evidence="4" type="ORF">TL5120_00418</name>
</gene>
<feature type="transmembrane region" description="Helical" evidence="1">
    <location>
        <begin position="123"/>
        <end position="141"/>
    </location>
</feature>